<evidence type="ECO:0000256" key="1">
    <source>
        <dbReference type="ARBA" id="ARBA00005690"/>
    </source>
</evidence>
<dbReference type="GO" id="GO:0003677">
    <property type="term" value="F:DNA binding"/>
    <property type="evidence" value="ECO:0007669"/>
    <property type="project" value="UniProtKB-KW"/>
</dbReference>
<comment type="similarity">
    <text evidence="1">Belongs to the replication factor A protein 1 family.</text>
</comment>
<feature type="compositionally biased region" description="Low complexity" evidence="7">
    <location>
        <begin position="625"/>
        <end position="635"/>
    </location>
</feature>
<dbReference type="OrthoDB" id="593179at2759"/>
<dbReference type="GO" id="GO:0005524">
    <property type="term" value="F:ATP binding"/>
    <property type="evidence" value="ECO:0007669"/>
    <property type="project" value="UniProtKB-KW"/>
</dbReference>
<dbReference type="Gene3D" id="2.40.50.140">
    <property type="entry name" value="Nucleic acid-binding proteins"/>
    <property type="match status" value="3"/>
</dbReference>
<keyword evidence="5" id="KW-0238">DNA-binding</keyword>
<dbReference type="InterPro" id="IPR027417">
    <property type="entry name" value="P-loop_NTPase"/>
</dbReference>
<dbReference type="InterPro" id="IPR003871">
    <property type="entry name" value="RFA1B/D_OB_1st"/>
</dbReference>
<keyword evidence="6" id="KW-0227">DNA damage</keyword>
<dbReference type="PANTHER" id="PTHR47165">
    <property type="entry name" value="OS03G0429900 PROTEIN"/>
    <property type="match status" value="1"/>
</dbReference>
<dbReference type="GO" id="GO:0000723">
    <property type="term" value="P:telomere maintenance"/>
    <property type="evidence" value="ECO:0007669"/>
    <property type="project" value="InterPro"/>
</dbReference>
<feature type="domain" description="Replication factor A C-terminal" evidence="10">
    <location>
        <begin position="470"/>
        <end position="588"/>
    </location>
</feature>
<dbReference type="Pfam" id="PF08646">
    <property type="entry name" value="Rep_fac-A_C"/>
    <property type="match status" value="1"/>
</dbReference>
<dbReference type="SUPFAM" id="SSF50249">
    <property type="entry name" value="Nucleic acid-binding proteins"/>
    <property type="match status" value="3"/>
</dbReference>
<evidence type="ECO:0000256" key="7">
    <source>
        <dbReference type="SAM" id="MobiDB-lite"/>
    </source>
</evidence>
<keyword evidence="6" id="KW-0067">ATP-binding</keyword>
<dbReference type="PANTHER" id="PTHR47165:SF4">
    <property type="entry name" value="OS03G0429900 PROTEIN"/>
    <property type="match status" value="1"/>
</dbReference>
<evidence type="ECO:0000256" key="5">
    <source>
        <dbReference type="ARBA" id="ARBA00023125"/>
    </source>
</evidence>
<comment type="catalytic activity">
    <reaction evidence="6">
        <text>ATP + H2O = ADP + phosphate + H(+)</text>
        <dbReference type="Rhea" id="RHEA:13065"/>
        <dbReference type="ChEBI" id="CHEBI:15377"/>
        <dbReference type="ChEBI" id="CHEBI:15378"/>
        <dbReference type="ChEBI" id="CHEBI:30616"/>
        <dbReference type="ChEBI" id="CHEBI:43474"/>
        <dbReference type="ChEBI" id="CHEBI:456216"/>
        <dbReference type="EC" id="5.6.2.3"/>
    </reaction>
</comment>
<name>A0A811QNI0_9POAL</name>
<evidence type="ECO:0000256" key="6">
    <source>
        <dbReference type="RuleBase" id="RU363044"/>
    </source>
</evidence>
<reference evidence="11" key="1">
    <citation type="submission" date="2020-10" db="EMBL/GenBank/DDBJ databases">
        <authorList>
            <person name="Han B."/>
            <person name="Lu T."/>
            <person name="Zhao Q."/>
            <person name="Huang X."/>
            <person name="Zhao Y."/>
        </authorList>
    </citation>
    <scope>NUCLEOTIDE SEQUENCE</scope>
</reference>
<dbReference type="InterPro" id="IPR010285">
    <property type="entry name" value="DNA_helicase_pif1-like_DEAD"/>
</dbReference>
<dbReference type="GO" id="GO:0006310">
    <property type="term" value="P:DNA recombination"/>
    <property type="evidence" value="ECO:0007669"/>
    <property type="project" value="UniProtKB-KW"/>
</dbReference>
<accession>A0A811QNI0</accession>
<comment type="caution">
    <text evidence="11">The sequence shown here is derived from an EMBL/GenBank/DDBJ whole genome shotgun (WGS) entry which is preliminary data.</text>
</comment>
<sequence>MTHRHCFESLDRTMHDILGQIDSSSFHRVFGGKTVLLGGDFRQVMPVVEGGTRLDTVDASITNSYLWSHVRILRLTINMRLLGMASAGLPTEQIKSFNDWVLSIGDGTAEGTAHNEDEGSDLIEIPRDILVPRIGSAVDDISAGLCNGTRLIITQLGDRVLEAQIITGSHIGDKMEYSLLSHINPTRHNWCIKVRVARVWHSSRTSKGNGATAMELALVDEQGVGITACIAQKDVNKFADALVEGHSYMIKKFQVSKQGRKYNAVPNTHTIFFTPWTIIEDVPVELSNNLPLYVFNFVDFEDLDRMARGRHGAHGLVDVIGQLTVVHPVIQSSGLNGTSVRRLVDLRDLSDQLLQVTLWAEHATTFEDEFLAETAGKDEPVVIVFAGMHVRQYLGNPTCGSGDATKWYMNIDIPEANAFRASLQGRGSEVVLLPGDGASEAGTIDDPGSNRKTVLELLSLDPHENNGVRFTCDARLREIDVSNGWRYKGCATCKRGLKPTFDGFECTNCDESQPTVIPSYKLSVVIEDGTGRVKIFLFGGVAEKVVRRTAADLVEESSSNQILLPAPLCSLVGRSYVFQVVISEQTFRTGQLTFLARRVFASPMDADGQRGGPRAPIGGSPLGPSPSKTSTLPKDPSVKTTIETTDTTSVKENEAADSTLAKTPTYVESVSTPLQEAVLVADDKNLAKEKEVPSRAREDTGHLGKRSRSARKELSFSKEKASNE</sequence>
<keyword evidence="2" id="KW-0479">Metal-binding</keyword>
<organism evidence="11 12">
    <name type="scientific">Miscanthus lutarioriparius</name>
    <dbReference type="NCBI Taxonomy" id="422564"/>
    <lineage>
        <taxon>Eukaryota</taxon>
        <taxon>Viridiplantae</taxon>
        <taxon>Streptophyta</taxon>
        <taxon>Embryophyta</taxon>
        <taxon>Tracheophyta</taxon>
        <taxon>Spermatophyta</taxon>
        <taxon>Magnoliopsida</taxon>
        <taxon>Liliopsida</taxon>
        <taxon>Poales</taxon>
        <taxon>Poaceae</taxon>
        <taxon>PACMAD clade</taxon>
        <taxon>Panicoideae</taxon>
        <taxon>Andropogonodae</taxon>
        <taxon>Andropogoneae</taxon>
        <taxon>Saccharinae</taxon>
        <taxon>Miscanthus</taxon>
    </lineage>
</organism>
<evidence type="ECO:0000313" key="12">
    <source>
        <dbReference type="Proteomes" id="UP000604825"/>
    </source>
</evidence>
<evidence type="ECO:0000313" key="11">
    <source>
        <dbReference type="EMBL" id="CAD6257746.1"/>
    </source>
</evidence>
<feature type="domain" description="Replication protein A 70 kDa DNA-binding subunit B/D first OB fold" evidence="8">
    <location>
        <begin position="177"/>
        <end position="280"/>
    </location>
</feature>
<dbReference type="FunFam" id="2.40.50.140:FF:000041">
    <property type="entry name" value="Replication protein A subunit"/>
    <property type="match status" value="1"/>
</dbReference>
<dbReference type="EMBL" id="CAJGYO010000010">
    <property type="protein sequence ID" value="CAD6257746.1"/>
    <property type="molecule type" value="Genomic_DNA"/>
</dbReference>
<keyword evidence="6" id="KW-0233">DNA recombination</keyword>
<dbReference type="GO" id="GO:0008270">
    <property type="term" value="F:zinc ion binding"/>
    <property type="evidence" value="ECO:0007669"/>
    <property type="project" value="UniProtKB-KW"/>
</dbReference>
<evidence type="ECO:0000259" key="8">
    <source>
        <dbReference type="Pfam" id="PF02721"/>
    </source>
</evidence>
<dbReference type="Proteomes" id="UP000604825">
    <property type="component" value="Unassembled WGS sequence"/>
</dbReference>
<feature type="compositionally biased region" description="Polar residues" evidence="7">
    <location>
        <begin position="638"/>
        <end position="648"/>
    </location>
</feature>
<dbReference type="InterPro" id="IPR047192">
    <property type="entry name" value="Euk_RPA1_DBD_C"/>
</dbReference>
<dbReference type="Pfam" id="PF02721">
    <property type="entry name" value="DUF223"/>
    <property type="match status" value="1"/>
</dbReference>
<dbReference type="InterPro" id="IPR013955">
    <property type="entry name" value="Rep_factor-A_C"/>
</dbReference>
<keyword evidence="4" id="KW-0862">Zinc</keyword>
<feature type="compositionally biased region" description="Basic and acidic residues" evidence="7">
    <location>
        <begin position="685"/>
        <end position="702"/>
    </location>
</feature>
<feature type="region of interest" description="Disordered" evidence="7">
    <location>
        <begin position="605"/>
        <end position="657"/>
    </location>
</feature>
<keyword evidence="6" id="KW-0378">Hydrolase</keyword>
<proteinExistence type="inferred from homology"/>
<dbReference type="GO" id="GO:0016787">
    <property type="term" value="F:hydrolase activity"/>
    <property type="evidence" value="ECO:0007669"/>
    <property type="project" value="UniProtKB-KW"/>
</dbReference>
<dbReference type="CDD" id="cd04480">
    <property type="entry name" value="RPA1_DBD_A_like"/>
    <property type="match status" value="1"/>
</dbReference>
<dbReference type="EC" id="5.6.2.3" evidence="6"/>
<protein>
    <recommendedName>
        <fullName evidence="6">ATP-dependent DNA helicase</fullName>
        <ecNumber evidence="6">5.6.2.3</ecNumber>
    </recommendedName>
</protein>
<feature type="compositionally biased region" description="Basic and acidic residues" evidence="7">
    <location>
        <begin position="710"/>
        <end position="724"/>
    </location>
</feature>
<keyword evidence="6" id="KW-0347">Helicase</keyword>
<dbReference type="GO" id="GO:0006281">
    <property type="term" value="P:DNA repair"/>
    <property type="evidence" value="ECO:0007669"/>
    <property type="project" value="UniProtKB-KW"/>
</dbReference>
<feature type="region of interest" description="Disordered" evidence="7">
    <location>
        <begin position="685"/>
        <end position="724"/>
    </location>
</feature>
<keyword evidence="6" id="KW-0547">Nucleotide-binding</keyword>
<dbReference type="Pfam" id="PF05970">
    <property type="entry name" value="PIF1"/>
    <property type="match status" value="1"/>
</dbReference>
<gene>
    <name evidence="11" type="ORF">NCGR_LOCUS41230</name>
</gene>
<evidence type="ECO:0000259" key="9">
    <source>
        <dbReference type="Pfam" id="PF05970"/>
    </source>
</evidence>
<comment type="cofactor">
    <cofactor evidence="6">
        <name>Mg(2+)</name>
        <dbReference type="ChEBI" id="CHEBI:18420"/>
    </cofactor>
</comment>
<comment type="similarity">
    <text evidence="6">Belongs to the helicase family.</text>
</comment>
<dbReference type="GO" id="GO:0043139">
    <property type="term" value="F:5'-3' DNA helicase activity"/>
    <property type="evidence" value="ECO:0007669"/>
    <property type="project" value="UniProtKB-EC"/>
</dbReference>
<dbReference type="InterPro" id="IPR012340">
    <property type="entry name" value="NA-bd_OB-fold"/>
</dbReference>
<keyword evidence="3" id="KW-0863">Zinc-finger</keyword>
<dbReference type="CDD" id="cd04476">
    <property type="entry name" value="RPA1_DBD_C"/>
    <property type="match status" value="1"/>
</dbReference>
<dbReference type="SUPFAM" id="SSF52540">
    <property type="entry name" value="P-loop containing nucleoside triphosphate hydrolases"/>
    <property type="match status" value="1"/>
</dbReference>
<dbReference type="CDD" id="cd04481">
    <property type="entry name" value="RPA1_DBD_B_like"/>
    <property type="match status" value="1"/>
</dbReference>
<feature type="domain" description="DNA helicase Pif1-like DEAD-box helicase" evidence="9">
    <location>
        <begin position="1"/>
        <end position="110"/>
    </location>
</feature>
<evidence type="ECO:0000259" key="10">
    <source>
        <dbReference type="Pfam" id="PF08646"/>
    </source>
</evidence>
<evidence type="ECO:0000256" key="3">
    <source>
        <dbReference type="ARBA" id="ARBA00022771"/>
    </source>
</evidence>
<keyword evidence="12" id="KW-1185">Reference proteome</keyword>
<evidence type="ECO:0000256" key="4">
    <source>
        <dbReference type="ARBA" id="ARBA00022833"/>
    </source>
</evidence>
<keyword evidence="6" id="KW-0234">DNA repair</keyword>
<dbReference type="AlphaFoldDB" id="A0A811QNI0"/>
<evidence type="ECO:0000256" key="2">
    <source>
        <dbReference type="ARBA" id="ARBA00022723"/>
    </source>
</evidence>